<feature type="transmembrane region" description="Helical" evidence="1">
    <location>
        <begin position="99"/>
        <end position="125"/>
    </location>
</feature>
<dbReference type="EMBL" id="CP023701">
    <property type="protein sequence ID" value="QEU77779.1"/>
    <property type="molecule type" value="Genomic_DNA"/>
</dbReference>
<protein>
    <submittedName>
        <fullName evidence="3">Uncharacterized protein</fullName>
    </submittedName>
</protein>
<evidence type="ECO:0000313" key="4">
    <source>
        <dbReference type="Proteomes" id="UP000326831"/>
    </source>
</evidence>
<evidence type="ECO:0000313" key="3">
    <source>
        <dbReference type="EMBL" id="QEU77779.1"/>
    </source>
</evidence>
<dbReference type="AlphaFoldDB" id="A0A5P2UH78"/>
<dbReference type="RefSeq" id="WP_150516879.1">
    <property type="nucleotide sequence ID" value="NZ_BMVX01000007.1"/>
</dbReference>
<keyword evidence="4" id="KW-1185">Reference proteome</keyword>
<feature type="transmembrane region" description="Helical" evidence="1">
    <location>
        <begin position="48"/>
        <end position="68"/>
    </location>
</feature>
<keyword evidence="1" id="KW-0812">Transmembrane</keyword>
<feature type="transmembrane region" description="Helical" evidence="1">
    <location>
        <begin position="75"/>
        <end position="93"/>
    </location>
</feature>
<evidence type="ECO:0000256" key="1">
    <source>
        <dbReference type="SAM" id="Phobius"/>
    </source>
</evidence>
<proteinExistence type="predicted"/>
<dbReference type="Proteomes" id="UP000634660">
    <property type="component" value="Unassembled WGS sequence"/>
</dbReference>
<organism evidence="3 4">
    <name type="scientific">Streptomyces subrutilus</name>
    <dbReference type="NCBI Taxonomy" id="36818"/>
    <lineage>
        <taxon>Bacteria</taxon>
        <taxon>Bacillati</taxon>
        <taxon>Actinomycetota</taxon>
        <taxon>Actinomycetes</taxon>
        <taxon>Kitasatosporales</taxon>
        <taxon>Streptomycetaceae</taxon>
        <taxon>Streptomyces</taxon>
    </lineage>
</organism>
<dbReference type="EMBL" id="BMVX01000007">
    <property type="protein sequence ID" value="GGZ62161.1"/>
    <property type="molecule type" value="Genomic_DNA"/>
</dbReference>
<dbReference type="Proteomes" id="UP000326831">
    <property type="component" value="Chromosome"/>
</dbReference>
<gene>
    <name evidence="3" type="ORF">CP968_05360</name>
    <name evidence="2" type="ORF">GCM10010371_21950</name>
</gene>
<keyword evidence="1" id="KW-1133">Transmembrane helix</keyword>
<reference evidence="2" key="1">
    <citation type="journal article" date="2014" name="Int. J. Syst. Evol. Microbiol.">
        <title>Complete genome sequence of Corynebacterium casei LMG S-19264T (=DSM 44701T), isolated from a smear-ripened cheese.</title>
        <authorList>
            <consortium name="US DOE Joint Genome Institute (JGI-PGF)"/>
            <person name="Walter F."/>
            <person name="Albersmeier A."/>
            <person name="Kalinowski J."/>
            <person name="Ruckert C."/>
        </authorList>
    </citation>
    <scope>NUCLEOTIDE SEQUENCE</scope>
    <source>
        <strain evidence="2">JCM 4834</strain>
    </source>
</reference>
<reference evidence="2" key="3">
    <citation type="submission" date="2020-09" db="EMBL/GenBank/DDBJ databases">
        <authorList>
            <person name="Sun Q."/>
            <person name="Ohkuma M."/>
        </authorList>
    </citation>
    <scope>NUCLEOTIDE SEQUENCE</scope>
    <source>
        <strain evidence="2">JCM 4834</strain>
    </source>
</reference>
<name>A0A5P2UH78_9ACTN</name>
<dbReference type="OrthoDB" id="4246695at2"/>
<accession>A0A5P2UH78</accession>
<evidence type="ECO:0000313" key="2">
    <source>
        <dbReference type="EMBL" id="GGZ62161.1"/>
    </source>
</evidence>
<sequence>MRRRLPTSVTAPLGTLLLTGVTLAAWAAWLGWDQHRDVHPDGSETGPYAAWQVVGLVLTLLVAAYAAVSLCNRTVCVLGITAGLTAAAFWDWSDDSSGLYALGATMVALGSLTATTAVAFVITAVRGGRGRVRG</sequence>
<dbReference type="KEGG" id="ssub:CP968_05360"/>
<keyword evidence="1" id="KW-0472">Membrane</keyword>
<reference evidence="3 4" key="2">
    <citation type="submission" date="2017-09" db="EMBL/GenBank/DDBJ databases">
        <authorList>
            <person name="Lee N."/>
            <person name="Cho B.-K."/>
        </authorList>
    </citation>
    <scope>NUCLEOTIDE SEQUENCE [LARGE SCALE GENOMIC DNA]</scope>
    <source>
        <strain evidence="3 4">ATCC 27467</strain>
    </source>
</reference>